<dbReference type="CDD" id="cd07023">
    <property type="entry name" value="S49_Sppa_N_C"/>
    <property type="match status" value="1"/>
</dbReference>
<comment type="subcellular location">
    <subcellularLocation>
        <location evidence="1">Cell membrane</location>
    </subcellularLocation>
</comment>
<sequence length="336" mass="38297">MDFLANYFLFFFKLVTILVSLLIILIIIKGGKDLKKKKGAICFEDLSDEFNELKESYHDLIADEKSEDEQNEQKKSEKKWWQFWKKKSEIKEDEQKPLPKLFVLDFDGDMAANAAQNLKQEVNAILSVAKENDEVFVRLKSPGGVVNGYGLAAAQLERFKEKNYNLTVAVDEVAASGGYLMACVANKIVAAPFAIIGSIGVVAQLPNFHRLLEKYDIDYEQFTAGKYKRTVTMFGENTDEGREKFKEELEDIHTIFKAYVNQHRPQVNIDEIATGEHWLGSQALTLNLVDELQTSDAYLLSKLETFRVIHVGYVERKTLRASALKILAKVQSRFSY</sequence>
<reference evidence="14" key="1">
    <citation type="journal article" date="2019" name="Int. J. Syst. Evol. Microbiol.">
        <title>The Global Catalogue of Microorganisms (GCM) 10K type strain sequencing project: providing services to taxonomists for standard genome sequencing and annotation.</title>
        <authorList>
            <consortium name="The Broad Institute Genomics Platform"/>
            <consortium name="The Broad Institute Genome Sequencing Center for Infectious Disease"/>
            <person name="Wu L."/>
            <person name="Ma J."/>
        </authorList>
    </citation>
    <scope>NUCLEOTIDE SEQUENCE [LARGE SCALE GENOMIC DNA]</scope>
    <source>
        <strain evidence="14">JCM 18424</strain>
    </source>
</reference>
<keyword evidence="8 10" id="KW-1133">Transmembrane helix</keyword>
<keyword evidence="4 13" id="KW-0645">Protease</keyword>
<keyword evidence="14" id="KW-1185">Reference proteome</keyword>
<keyword evidence="3" id="KW-1003">Cell membrane</keyword>
<dbReference type="NCBIfam" id="NF008745">
    <property type="entry name" value="PRK11778.1"/>
    <property type="match status" value="1"/>
</dbReference>
<keyword evidence="9 10" id="KW-0472">Membrane</keyword>
<evidence type="ECO:0000256" key="1">
    <source>
        <dbReference type="ARBA" id="ARBA00004236"/>
    </source>
</evidence>
<dbReference type="PANTHER" id="PTHR42987">
    <property type="entry name" value="PEPTIDASE S49"/>
    <property type="match status" value="1"/>
</dbReference>
<gene>
    <name evidence="13" type="primary">sohB</name>
    <name evidence="13" type="ORF">GCM10023338_16760</name>
</gene>
<keyword evidence="5 10" id="KW-0812">Transmembrane</keyword>
<evidence type="ECO:0000256" key="6">
    <source>
        <dbReference type="ARBA" id="ARBA00022801"/>
    </source>
</evidence>
<evidence type="ECO:0000256" key="4">
    <source>
        <dbReference type="ARBA" id="ARBA00022670"/>
    </source>
</evidence>
<organism evidence="13 14">
    <name type="scientific">Wohlfahrtiimonas larvae</name>
    <dbReference type="NCBI Taxonomy" id="1157986"/>
    <lineage>
        <taxon>Bacteria</taxon>
        <taxon>Pseudomonadati</taxon>
        <taxon>Pseudomonadota</taxon>
        <taxon>Gammaproteobacteria</taxon>
        <taxon>Cardiobacteriales</taxon>
        <taxon>Ignatzschineriaceae</taxon>
        <taxon>Wohlfahrtiimonas</taxon>
    </lineage>
</organism>
<evidence type="ECO:0000256" key="10">
    <source>
        <dbReference type="SAM" id="Phobius"/>
    </source>
</evidence>
<dbReference type="EMBL" id="BAABKE010000005">
    <property type="protein sequence ID" value="GAA5101206.1"/>
    <property type="molecule type" value="Genomic_DNA"/>
</dbReference>
<dbReference type="Pfam" id="PF08496">
    <property type="entry name" value="Peptidase_S49_N"/>
    <property type="match status" value="1"/>
</dbReference>
<accession>A0ABP9MWC3</accession>
<dbReference type="Proteomes" id="UP001500631">
    <property type="component" value="Unassembled WGS sequence"/>
</dbReference>
<dbReference type="InterPro" id="IPR029045">
    <property type="entry name" value="ClpP/crotonase-like_dom_sf"/>
</dbReference>
<dbReference type="Pfam" id="PF01343">
    <property type="entry name" value="Peptidase_S49"/>
    <property type="match status" value="1"/>
</dbReference>
<evidence type="ECO:0000313" key="14">
    <source>
        <dbReference type="Proteomes" id="UP001500631"/>
    </source>
</evidence>
<dbReference type="SUPFAM" id="SSF52096">
    <property type="entry name" value="ClpP/crotonase"/>
    <property type="match status" value="1"/>
</dbReference>
<evidence type="ECO:0000259" key="11">
    <source>
        <dbReference type="Pfam" id="PF01343"/>
    </source>
</evidence>
<dbReference type="InterPro" id="IPR002142">
    <property type="entry name" value="Peptidase_S49"/>
</dbReference>
<dbReference type="Gene3D" id="3.90.226.10">
    <property type="entry name" value="2-enoyl-CoA Hydratase, Chain A, domain 1"/>
    <property type="match status" value="1"/>
</dbReference>
<keyword evidence="7" id="KW-0720">Serine protease</keyword>
<evidence type="ECO:0000256" key="3">
    <source>
        <dbReference type="ARBA" id="ARBA00022475"/>
    </source>
</evidence>
<dbReference type="GO" id="GO:0006508">
    <property type="term" value="P:proteolysis"/>
    <property type="evidence" value="ECO:0007669"/>
    <property type="project" value="UniProtKB-KW"/>
</dbReference>
<evidence type="ECO:0000256" key="5">
    <source>
        <dbReference type="ARBA" id="ARBA00022692"/>
    </source>
</evidence>
<protein>
    <submittedName>
        <fullName evidence="13">Protease SohB</fullName>
    </submittedName>
</protein>
<proteinExistence type="inferred from homology"/>
<name>A0ABP9MWC3_9GAMM</name>
<evidence type="ECO:0000259" key="12">
    <source>
        <dbReference type="Pfam" id="PF08496"/>
    </source>
</evidence>
<comment type="caution">
    <text evidence="13">The sequence shown here is derived from an EMBL/GenBank/DDBJ whole genome shotgun (WGS) entry which is preliminary data.</text>
</comment>
<feature type="domain" description="Peptidase S49" evidence="11">
    <location>
        <begin position="159"/>
        <end position="298"/>
    </location>
</feature>
<keyword evidence="6" id="KW-0378">Hydrolase</keyword>
<dbReference type="Gene3D" id="6.20.330.10">
    <property type="match status" value="1"/>
</dbReference>
<dbReference type="InterPro" id="IPR013703">
    <property type="entry name" value="Peptidase_S49_N_proteobac"/>
</dbReference>
<feature type="transmembrane region" description="Helical" evidence="10">
    <location>
        <begin position="6"/>
        <end position="28"/>
    </location>
</feature>
<evidence type="ECO:0000256" key="8">
    <source>
        <dbReference type="ARBA" id="ARBA00022989"/>
    </source>
</evidence>
<evidence type="ECO:0000256" key="2">
    <source>
        <dbReference type="ARBA" id="ARBA00008683"/>
    </source>
</evidence>
<comment type="similarity">
    <text evidence="2">Belongs to the peptidase S49 family.</text>
</comment>
<dbReference type="GO" id="GO:0008233">
    <property type="term" value="F:peptidase activity"/>
    <property type="evidence" value="ECO:0007669"/>
    <property type="project" value="UniProtKB-KW"/>
</dbReference>
<dbReference type="PANTHER" id="PTHR42987:SF4">
    <property type="entry name" value="PROTEASE SOHB-RELATED"/>
    <property type="match status" value="1"/>
</dbReference>
<evidence type="ECO:0000256" key="9">
    <source>
        <dbReference type="ARBA" id="ARBA00023136"/>
    </source>
</evidence>
<evidence type="ECO:0000256" key="7">
    <source>
        <dbReference type="ARBA" id="ARBA00022825"/>
    </source>
</evidence>
<dbReference type="InterPro" id="IPR047272">
    <property type="entry name" value="S49_SppA_C"/>
</dbReference>
<feature type="domain" description="Peptidase S49 N-terminal proteobacteria" evidence="12">
    <location>
        <begin position="2"/>
        <end position="156"/>
    </location>
</feature>
<evidence type="ECO:0000313" key="13">
    <source>
        <dbReference type="EMBL" id="GAA5101206.1"/>
    </source>
</evidence>